<dbReference type="Proteomes" id="UP001468095">
    <property type="component" value="Unassembled WGS sequence"/>
</dbReference>
<evidence type="ECO:0000259" key="3">
    <source>
        <dbReference type="SMART" id="SM00829"/>
    </source>
</evidence>
<keyword evidence="2" id="KW-0560">Oxidoreductase</keyword>
<dbReference type="Pfam" id="PF13602">
    <property type="entry name" value="ADH_zinc_N_2"/>
    <property type="match status" value="1"/>
</dbReference>
<dbReference type="SUPFAM" id="SSF51735">
    <property type="entry name" value="NAD(P)-binding Rossmann-fold domains"/>
    <property type="match status" value="1"/>
</dbReference>
<dbReference type="PANTHER" id="PTHR44154:SF1">
    <property type="entry name" value="QUINONE OXIDOREDUCTASE"/>
    <property type="match status" value="1"/>
</dbReference>
<dbReference type="NCBIfam" id="TIGR02817">
    <property type="entry name" value="adh_fam_1"/>
    <property type="match status" value="1"/>
</dbReference>
<gene>
    <name evidence="4" type="ORF">AABB92_09775</name>
</gene>
<dbReference type="PANTHER" id="PTHR44154">
    <property type="entry name" value="QUINONE OXIDOREDUCTASE"/>
    <property type="match status" value="1"/>
</dbReference>
<dbReference type="InterPro" id="IPR051603">
    <property type="entry name" value="Zinc-ADH_QOR/CCCR"/>
</dbReference>
<proteinExistence type="inferred from homology"/>
<feature type="domain" description="Enoyl reductase (ER)" evidence="3">
    <location>
        <begin position="17"/>
        <end position="341"/>
    </location>
</feature>
<dbReference type="CDD" id="cd08252">
    <property type="entry name" value="AL_MDR"/>
    <property type="match status" value="1"/>
</dbReference>
<dbReference type="InterPro" id="IPR014182">
    <property type="entry name" value="ADH_Zn_typ-1"/>
</dbReference>
<organism evidence="4 5">
    <name type="scientific">Pantoea brenneri</name>
    <dbReference type="NCBI Taxonomy" id="472694"/>
    <lineage>
        <taxon>Bacteria</taxon>
        <taxon>Pseudomonadati</taxon>
        <taxon>Pseudomonadota</taxon>
        <taxon>Gammaproteobacteria</taxon>
        <taxon>Enterobacterales</taxon>
        <taxon>Erwiniaceae</taxon>
        <taxon>Pantoea</taxon>
    </lineage>
</organism>
<dbReference type="InterPro" id="IPR036291">
    <property type="entry name" value="NAD(P)-bd_dom_sf"/>
</dbReference>
<comment type="caution">
    <text evidence="4">The sequence shown here is derived from an EMBL/GenBank/DDBJ whole genome shotgun (WGS) entry which is preliminary data.</text>
</comment>
<keyword evidence="2" id="KW-0479">Metal-binding</keyword>
<keyword evidence="5" id="KW-1185">Reference proteome</keyword>
<dbReference type="EMBL" id="JBCGBG010000001">
    <property type="protein sequence ID" value="MEL7695943.1"/>
    <property type="molecule type" value="Genomic_DNA"/>
</dbReference>
<dbReference type="SUPFAM" id="SSF50129">
    <property type="entry name" value="GroES-like"/>
    <property type="match status" value="1"/>
</dbReference>
<dbReference type="Gene3D" id="3.90.180.10">
    <property type="entry name" value="Medium-chain alcohol dehydrogenases, catalytic domain"/>
    <property type="match status" value="1"/>
</dbReference>
<comment type="similarity">
    <text evidence="2">Belongs to the zinc-containing alcohol dehydrogenase family. Quinone oxidoreductase subfamily.</text>
</comment>
<dbReference type="Gene3D" id="3.40.50.720">
    <property type="entry name" value="NAD(P)-binding Rossmann-like Domain"/>
    <property type="match status" value="1"/>
</dbReference>
<dbReference type="RefSeq" id="WP_238585838.1">
    <property type="nucleotide sequence ID" value="NZ_JBCGBG010000001.1"/>
</dbReference>
<name>A0ABU9MKA6_9GAMM</name>
<accession>A0ABU9MKA6</accession>
<evidence type="ECO:0000256" key="1">
    <source>
        <dbReference type="ARBA" id="ARBA00022857"/>
    </source>
</evidence>
<keyword evidence="2" id="KW-0862">Zinc</keyword>
<dbReference type="Pfam" id="PF08240">
    <property type="entry name" value="ADH_N"/>
    <property type="match status" value="1"/>
</dbReference>
<dbReference type="InterPro" id="IPR020843">
    <property type="entry name" value="ER"/>
</dbReference>
<evidence type="ECO:0000313" key="4">
    <source>
        <dbReference type="EMBL" id="MEL7695943.1"/>
    </source>
</evidence>
<dbReference type="SMART" id="SM00829">
    <property type="entry name" value="PKS_ER"/>
    <property type="match status" value="1"/>
</dbReference>
<protein>
    <recommendedName>
        <fullName evidence="2">Zinc-type alcohol dehydrogenase-like protein</fullName>
    </recommendedName>
</protein>
<evidence type="ECO:0000313" key="5">
    <source>
        <dbReference type="Proteomes" id="UP001468095"/>
    </source>
</evidence>
<reference evidence="4 5" key="1">
    <citation type="submission" date="2024-04" db="EMBL/GenBank/DDBJ databases">
        <authorList>
            <person name="Suleimanova A.D."/>
            <person name="Pudova D.S."/>
            <person name="Shagimardanova E.I."/>
            <person name="Sharipova M.R."/>
        </authorList>
    </citation>
    <scope>NUCLEOTIDE SEQUENCE [LARGE SCALE GENOMIC DNA]</scope>
    <source>
        <strain evidence="4 5">3.1</strain>
    </source>
</reference>
<dbReference type="InterPro" id="IPR013154">
    <property type="entry name" value="ADH-like_N"/>
</dbReference>
<keyword evidence="1" id="KW-0521">NADP</keyword>
<dbReference type="InterPro" id="IPR011032">
    <property type="entry name" value="GroES-like_sf"/>
</dbReference>
<sequence length="353" mass="37821">MTTNPLNMTAIKYSKGSTLADPDCLIDVEVERPIPGPHDLRVDVNAVSVNPLDTKIRGGQVAAPDSVDSLGWDAAGIVEAVGENVTLFRPGDAVYYAGSFDRNGSNAQFHLVDERIVGHMPESLTFAEAAALPLTSLTAWQLLFDRLSVRRDKQPVPGSLLVIGAAGGVGSMLTQLASQLTGLTVIATASRAQSRAWCLAHGAHHVIDHCQPLQAQISALSVPPVTHIAALSNTTEHWKELAELIAPQGKIGVITDHNSLDAVPFKAKSVSLHWEMVFTRPLFGTPDMIEQHHILDEVATLVNAGVLRSTVNHMIHPLNAFHLREAHQLIENGGITGKVVVARSAVDSVKLKP</sequence>
<evidence type="ECO:0000256" key="2">
    <source>
        <dbReference type="RuleBase" id="RU364000"/>
    </source>
</evidence>